<proteinExistence type="predicted"/>
<dbReference type="Pfam" id="PF04134">
    <property type="entry name" value="DCC1-like"/>
    <property type="match status" value="1"/>
</dbReference>
<protein>
    <recommendedName>
        <fullName evidence="4">DUF393 domain-containing protein</fullName>
    </recommendedName>
</protein>
<evidence type="ECO:0000313" key="2">
    <source>
        <dbReference type="EMBL" id="CAH9414072.1"/>
    </source>
</evidence>
<evidence type="ECO:0000256" key="1">
    <source>
        <dbReference type="SAM" id="MobiDB-lite"/>
    </source>
</evidence>
<name>A0ABM9GRJ8_STRGL</name>
<feature type="region of interest" description="Disordered" evidence="1">
    <location>
        <begin position="1"/>
        <end position="41"/>
    </location>
</feature>
<accession>A0ABM9GRJ8</accession>
<evidence type="ECO:0000313" key="3">
    <source>
        <dbReference type="Proteomes" id="UP001154015"/>
    </source>
</evidence>
<dbReference type="InterPro" id="IPR007263">
    <property type="entry name" value="DCC1-like"/>
</dbReference>
<dbReference type="Proteomes" id="UP001154015">
    <property type="component" value="Unassembled WGS sequence"/>
</dbReference>
<sequence>MSPVAEAAPTEPADRAPEAAPTVSPGQAPGPTASPGPAPHAVAWPGPVRRLTVLYDAQCPLCVHLRGWLQRQRQLVPLDLVPAGSAEARRRFPELDHAATLQEITVVGDLGQVYRETAAWIVCLWALAGYRARAHWLTTPAGRPFARGTVLAAARYRSMAVPPCAPGARECAAPPGGGWGPR</sequence>
<comment type="caution">
    <text evidence="2">The sequence shown here is derived from an EMBL/GenBank/DDBJ whole genome shotgun (WGS) entry which is preliminary data.</text>
</comment>
<organism evidence="2 3">
    <name type="scientific">Streptomyces globisporus</name>
    <dbReference type="NCBI Taxonomy" id="1908"/>
    <lineage>
        <taxon>Bacteria</taxon>
        <taxon>Bacillati</taxon>
        <taxon>Actinomycetota</taxon>
        <taxon>Actinomycetes</taxon>
        <taxon>Kitasatosporales</taxon>
        <taxon>Streptomycetaceae</taxon>
        <taxon>Streptomyces</taxon>
    </lineage>
</organism>
<reference evidence="2" key="1">
    <citation type="submission" date="2022-03" db="EMBL/GenBank/DDBJ databases">
        <authorList>
            <person name="Leyn A S."/>
        </authorList>
    </citation>
    <scope>NUCLEOTIDE SEQUENCE</scope>
    <source>
        <strain evidence="2">Streptomyces globisporus 4-3</strain>
    </source>
</reference>
<dbReference type="EMBL" id="CAKXYP010000002">
    <property type="protein sequence ID" value="CAH9414072.1"/>
    <property type="molecule type" value="Genomic_DNA"/>
</dbReference>
<keyword evidence="3" id="KW-1185">Reference proteome</keyword>
<evidence type="ECO:0008006" key="4">
    <source>
        <dbReference type="Google" id="ProtNLM"/>
    </source>
</evidence>
<gene>
    <name evidence="2" type="ORF">SGL43_01075</name>
</gene>